<dbReference type="Proteomes" id="UP000655225">
    <property type="component" value="Unassembled WGS sequence"/>
</dbReference>
<organism evidence="2 3">
    <name type="scientific">Tetracentron sinense</name>
    <name type="common">Spur-leaf</name>
    <dbReference type="NCBI Taxonomy" id="13715"/>
    <lineage>
        <taxon>Eukaryota</taxon>
        <taxon>Viridiplantae</taxon>
        <taxon>Streptophyta</taxon>
        <taxon>Embryophyta</taxon>
        <taxon>Tracheophyta</taxon>
        <taxon>Spermatophyta</taxon>
        <taxon>Magnoliopsida</taxon>
        <taxon>Trochodendrales</taxon>
        <taxon>Trochodendraceae</taxon>
        <taxon>Tetracentron</taxon>
    </lineage>
</organism>
<evidence type="ECO:0000256" key="1">
    <source>
        <dbReference type="SAM" id="MobiDB-lite"/>
    </source>
</evidence>
<accession>A0A834YB51</accession>
<keyword evidence="3" id="KW-1185">Reference proteome</keyword>
<feature type="region of interest" description="Disordered" evidence="1">
    <location>
        <begin position="152"/>
        <end position="172"/>
    </location>
</feature>
<sequence length="212" mass="23677">MNGEKTFDGIMGGEMVREERTATTTNMMKEVSREAKGVANGGPTHVQVPIGKKSLMGPLRDKPDPGLENLPFLYPHNQTTHMITLHFPESISQAERMYRPQRESFVIQVKGEGQVPQARVAPKLNLSAMKLFDRFRKILMHIVFSLPSRTSSASSTVSRQRPSDRPDPPKTSCSSYYSCNSHYTEAIADCIEFFNKSSQEGILNGRKSDAIV</sequence>
<gene>
    <name evidence="2" type="ORF">HHK36_031219</name>
</gene>
<evidence type="ECO:0000313" key="3">
    <source>
        <dbReference type="Proteomes" id="UP000655225"/>
    </source>
</evidence>
<dbReference type="EMBL" id="JABCRI010000024">
    <property type="protein sequence ID" value="KAF8377834.1"/>
    <property type="molecule type" value="Genomic_DNA"/>
</dbReference>
<reference evidence="2 3" key="1">
    <citation type="submission" date="2020-04" db="EMBL/GenBank/DDBJ databases">
        <title>Plant Genome Project.</title>
        <authorList>
            <person name="Zhang R.-G."/>
        </authorList>
    </citation>
    <scope>NUCLEOTIDE SEQUENCE [LARGE SCALE GENOMIC DNA]</scope>
    <source>
        <strain evidence="2">YNK0</strain>
        <tissue evidence="2">Leaf</tissue>
    </source>
</reference>
<dbReference type="AlphaFoldDB" id="A0A834YB51"/>
<proteinExistence type="predicted"/>
<name>A0A834YB51_TETSI</name>
<protein>
    <submittedName>
        <fullName evidence="2">Uncharacterized protein</fullName>
    </submittedName>
</protein>
<comment type="caution">
    <text evidence="2">The sequence shown here is derived from an EMBL/GenBank/DDBJ whole genome shotgun (WGS) entry which is preliminary data.</text>
</comment>
<evidence type="ECO:0000313" key="2">
    <source>
        <dbReference type="EMBL" id="KAF8377834.1"/>
    </source>
</evidence>
<dbReference type="PANTHER" id="PTHR35111">
    <property type="entry name" value="F10A5.9-RELATED"/>
    <property type="match status" value="1"/>
</dbReference>
<dbReference type="PANTHER" id="PTHR35111:SF5">
    <property type="entry name" value="F10A5.9"/>
    <property type="match status" value="1"/>
</dbReference>
<dbReference type="OrthoDB" id="1840016at2759"/>